<dbReference type="Proteomes" id="UP001159427">
    <property type="component" value="Unassembled WGS sequence"/>
</dbReference>
<dbReference type="Pfam" id="PF21787">
    <property type="entry name" value="TNP-like_RNaseH_N"/>
    <property type="match status" value="1"/>
</dbReference>
<keyword evidence="3" id="KW-1185">Reference proteome</keyword>
<feature type="domain" description="Transposable element P transposase-like RNase H" evidence="1">
    <location>
        <begin position="63"/>
        <end position="193"/>
    </location>
</feature>
<evidence type="ECO:0000259" key="1">
    <source>
        <dbReference type="Pfam" id="PF21787"/>
    </source>
</evidence>
<proteinExistence type="predicted"/>
<organism evidence="2 3">
    <name type="scientific">Porites evermanni</name>
    <dbReference type="NCBI Taxonomy" id="104178"/>
    <lineage>
        <taxon>Eukaryota</taxon>
        <taxon>Metazoa</taxon>
        <taxon>Cnidaria</taxon>
        <taxon>Anthozoa</taxon>
        <taxon>Hexacorallia</taxon>
        <taxon>Scleractinia</taxon>
        <taxon>Fungiina</taxon>
        <taxon>Poritidae</taxon>
        <taxon>Porites</taxon>
    </lineage>
</organism>
<sequence>MALAVFCRSPAAYEALAGFDILQLPSVDSLRQLRSGYFQTDGPNWENLEEAAQDYKSLREEKRVQGLLQPQGWGVLIGDEVKVVTKIQWNSRNNEFIGHSLTPDEMVSLHDIYEELDPSRRQMRASYVYQFLWRDLTSEFDVIGPYYKSEVGMKHQFVMTCILTTIHAFHLYGFEVMAIVLDGASTNLAAMKYFTMGKAGAYGMNEDPAVSEPHRVKTWWINPFTGTKIFFVPCPSHELKSIIAALYSSKPTGKKHFNLWGINFGWRQIIGVWNRELDRARKNRMLRVPELKYRYVFRDSWTRLNVRPAKVMQQDHLIGELKEYQEKGPADADKVSMTVEYLEAAQSLFEFGVLSHTKISDVNSAVLQKMEEGFLFFVAWADYCYGEGYDLSVPTQTVFLSWQTWDLLRLMYYGFSELCHEFFDRFPGHYLIPLRINGSGLETIFSQLRFSTAGNLTSCNYGYALSSLTLRRFLHGHRGKYKYRKARLYVRQRRFKRSRRMVQRVA</sequence>
<protein>
    <recommendedName>
        <fullName evidence="1">Transposable element P transposase-like RNase H domain-containing protein</fullName>
    </recommendedName>
</protein>
<comment type="caution">
    <text evidence="2">The sequence shown here is derived from an EMBL/GenBank/DDBJ whole genome shotgun (WGS) entry which is preliminary data.</text>
</comment>
<evidence type="ECO:0000313" key="2">
    <source>
        <dbReference type="EMBL" id="CAH3025753.1"/>
    </source>
</evidence>
<name>A0ABN8M8Z9_9CNID</name>
<dbReference type="InterPro" id="IPR048365">
    <property type="entry name" value="TNP-like_RNaseH_N"/>
</dbReference>
<dbReference type="EMBL" id="CALNXI010000370">
    <property type="protein sequence ID" value="CAH3025753.1"/>
    <property type="molecule type" value="Genomic_DNA"/>
</dbReference>
<reference evidence="2 3" key="1">
    <citation type="submission" date="2022-05" db="EMBL/GenBank/DDBJ databases">
        <authorList>
            <consortium name="Genoscope - CEA"/>
            <person name="William W."/>
        </authorList>
    </citation>
    <scope>NUCLEOTIDE SEQUENCE [LARGE SCALE GENOMIC DNA]</scope>
</reference>
<gene>
    <name evidence="2" type="ORF">PEVE_00027108</name>
</gene>
<evidence type="ECO:0000313" key="3">
    <source>
        <dbReference type="Proteomes" id="UP001159427"/>
    </source>
</evidence>
<accession>A0ABN8M8Z9</accession>